<gene>
    <name evidence="2" type="ORF">Glove_186g11</name>
</gene>
<keyword evidence="1" id="KW-1133">Transmembrane helix</keyword>
<proteinExistence type="predicted"/>
<reference evidence="2 3" key="1">
    <citation type="submission" date="2018-08" db="EMBL/GenBank/DDBJ databases">
        <title>Genome and evolution of the arbuscular mycorrhizal fungus Diversispora epigaea (formerly Glomus versiforme) and its bacterial endosymbionts.</title>
        <authorList>
            <person name="Sun X."/>
            <person name="Fei Z."/>
            <person name="Harrison M."/>
        </authorList>
    </citation>
    <scope>NUCLEOTIDE SEQUENCE [LARGE SCALE GENOMIC DNA]</scope>
    <source>
        <strain evidence="2 3">IT104</strain>
    </source>
</reference>
<keyword evidence="1" id="KW-0472">Membrane</keyword>
<evidence type="ECO:0000313" key="3">
    <source>
        <dbReference type="Proteomes" id="UP000266861"/>
    </source>
</evidence>
<keyword evidence="3" id="KW-1185">Reference proteome</keyword>
<protein>
    <submittedName>
        <fullName evidence="2">Uncharacterized protein</fullName>
    </submittedName>
</protein>
<dbReference type="Proteomes" id="UP000266861">
    <property type="component" value="Unassembled WGS sequence"/>
</dbReference>
<keyword evidence="1" id="KW-0812">Transmembrane</keyword>
<comment type="caution">
    <text evidence="2">The sequence shown here is derived from an EMBL/GenBank/DDBJ whole genome shotgun (WGS) entry which is preliminary data.</text>
</comment>
<organism evidence="2 3">
    <name type="scientific">Diversispora epigaea</name>
    <dbReference type="NCBI Taxonomy" id="1348612"/>
    <lineage>
        <taxon>Eukaryota</taxon>
        <taxon>Fungi</taxon>
        <taxon>Fungi incertae sedis</taxon>
        <taxon>Mucoromycota</taxon>
        <taxon>Glomeromycotina</taxon>
        <taxon>Glomeromycetes</taxon>
        <taxon>Diversisporales</taxon>
        <taxon>Diversisporaceae</taxon>
        <taxon>Diversispora</taxon>
    </lineage>
</organism>
<dbReference type="EMBL" id="PQFF01000176">
    <property type="protein sequence ID" value="RHZ77088.1"/>
    <property type="molecule type" value="Genomic_DNA"/>
</dbReference>
<accession>A0A397IS04</accession>
<evidence type="ECO:0000256" key="1">
    <source>
        <dbReference type="SAM" id="Phobius"/>
    </source>
</evidence>
<dbReference type="AlphaFoldDB" id="A0A397IS04"/>
<name>A0A397IS04_9GLOM</name>
<sequence length="176" mass="20469">MRIKPRYYYFTVFSLFFIVGVNNPFPLAITELLRPKSFGDKETDKFIGELQNALKCNFDVSFKTEKTDLEDKNENQRYLIGEFKKELESKKNCKFQEKCILITQIPLNKEPIQGARCYKNSRILSEKKIHMSRQQHCGDNGGLEAWYEGNSAENVWRGNDGNDGVVQMMGMMELCK</sequence>
<evidence type="ECO:0000313" key="2">
    <source>
        <dbReference type="EMBL" id="RHZ77088.1"/>
    </source>
</evidence>
<feature type="transmembrane region" description="Helical" evidence="1">
    <location>
        <begin position="7"/>
        <end position="25"/>
    </location>
</feature>